<sequence length="66" mass="7718">MKTCAYCGTELTSNYCSFCEMQHTDRYILQDGERLDNSIAYYPAQHDIFKSTPQLLRLETMELLCL</sequence>
<dbReference type="Proteomes" id="UP000198642">
    <property type="component" value="Unassembled WGS sequence"/>
</dbReference>
<keyword evidence="2" id="KW-1185">Reference proteome</keyword>
<protein>
    <submittedName>
        <fullName evidence="1">Uncharacterized protein</fullName>
    </submittedName>
</protein>
<gene>
    <name evidence="1" type="ORF">SAMN04488072_11643</name>
</gene>
<evidence type="ECO:0000313" key="1">
    <source>
        <dbReference type="EMBL" id="SFB32992.1"/>
    </source>
</evidence>
<name>A0A1I1A651_9BACI</name>
<dbReference type="AlphaFoldDB" id="A0A1I1A651"/>
<evidence type="ECO:0000313" key="2">
    <source>
        <dbReference type="Proteomes" id="UP000198642"/>
    </source>
</evidence>
<accession>A0A1I1A651</accession>
<reference evidence="1 2" key="1">
    <citation type="submission" date="2016-10" db="EMBL/GenBank/DDBJ databases">
        <authorList>
            <person name="de Groot N.N."/>
        </authorList>
    </citation>
    <scope>NUCLEOTIDE SEQUENCE [LARGE SCALE GENOMIC DNA]</scope>
    <source>
        <strain evidence="1 2">CGMCC 1.3702</strain>
    </source>
</reference>
<organism evidence="1 2">
    <name type="scientific">Lentibacillus halodurans</name>
    <dbReference type="NCBI Taxonomy" id="237679"/>
    <lineage>
        <taxon>Bacteria</taxon>
        <taxon>Bacillati</taxon>
        <taxon>Bacillota</taxon>
        <taxon>Bacilli</taxon>
        <taxon>Bacillales</taxon>
        <taxon>Bacillaceae</taxon>
        <taxon>Lentibacillus</taxon>
    </lineage>
</organism>
<dbReference type="EMBL" id="FOJW01000016">
    <property type="protein sequence ID" value="SFB32992.1"/>
    <property type="molecule type" value="Genomic_DNA"/>
</dbReference>
<proteinExistence type="predicted"/>
<dbReference type="STRING" id="237679.SAMN04488072_11643"/>